<feature type="signal peptide" evidence="4">
    <location>
        <begin position="1"/>
        <end position="28"/>
    </location>
</feature>
<comment type="caution">
    <text evidence="5">The sequence shown here is derived from an EMBL/GenBank/DDBJ whole genome shotgun (WGS) entry which is preliminary data.</text>
</comment>
<dbReference type="AlphaFoldDB" id="A0A6I3XHD9"/>
<dbReference type="InterPro" id="IPR036942">
    <property type="entry name" value="Beta-barrel_TonB_sf"/>
</dbReference>
<dbReference type="EMBL" id="WNWM01000002">
    <property type="protein sequence ID" value="MUI12088.1"/>
    <property type="molecule type" value="Genomic_DNA"/>
</dbReference>
<evidence type="ECO:0000256" key="2">
    <source>
        <dbReference type="ARBA" id="ARBA00023136"/>
    </source>
</evidence>
<evidence type="ECO:0000256" key="4">
    <source>
        <dbReference type="SAM" id="SignalP"/>
    </source>
</evidence>
<evidence type="ECO:0000256" key="1">
    <source>
        <dbReference type="ARBA" id="ARBA00004442"/>
    </source>
</evidence>
<accession>A0A6I3XHD9</accession>
<organism evidence="5 6">
    <name type="scientific">Pseudoduganella dura</name>
    <dbReference type="NCBI Taxonomy" id="321982"/>
    <lineage>
        <taxon>Bacteria</taxon>
        <taxon>Pseudomonadati</taxon>
        <taxon>Pseudomonadota</taxon>
        <taxon>Betaproteobacteria</taxon>
        <taxon>Burkholderiales</taxon>
        <taxon>Oxalobacteraceae</taxon>
        <taxon>Telluria group</taxon>
        <taxon>Pseudoduganella</taxon>
    </lineage>
</organism>
<dbReference type="OrthoDB" id="8576304at2"/>
<dbReference type="NCBIfam" id="TIGR03014">
    <property type="entry name" value="EpsL"/>
    <property type="match status" value="1"/>
</dbReference>
<evidence type="ECO:0000256" key="3">
    <source>
        <dbReference type="ARBA" id="ARBA00023237"/>
    </source>
</evidence>
<feature type="chain" id="PRO_5026182342" evidence="4">
    <location>
        <begin position="29"/>
        <end position="402"/>
    </location>
</feature>
<keyword evidence="6" id="KW-1185">Reference proteome</keyword>
<comment type="subcellular location">
    <subcellularLocation>
        <location evidence="1">Cell outer membrane</location>
    </subcellularLocation>
</comment>
<dbReference type="InterPro" id="IPR017465">
    <property type="entry name" value="EpsL_proteobac"/>
</dbReference>
<evidence type="ECO:0000313" key="5">
    <source>
        <dbReference type="EMBL" id="MUI12088.1"/>
    </source>
</evidence>
<gene>
    <name evidence="5" type="ORF">GJV26_06295</name>
</gene>
<dbReference type="Pfam" id="PF10082">
    <property type="entry name" value="BBP2_2"/>
    <property type="match status" value="1"/>
</dbReference>
<dbReference type="Gene3D" id="2.40.170.20">
    <property type="entry name" value="TonB-dependent receptor, beta-barrel domain"/>
    <property type="match status" value="1"/>
</dbReference>
<evidence type="ECO:0000313" key="6">
    <source>
        <dbReference type="Proteomes" id="UP000431684"/>
    </source>
</evidence>
<reference evidence="5 6" key="1">
    <citation type="submission" date="2019-11" db="EMBL/GenBank/DDBJ databases">
        <title>Draft Genome Sequences of Six Type Strains of the Genus Massilia.</title>
        <authorList>
            <person name="Miess H."/>
            <person name="Frediansyah A."/>
            <person name="Goeker M."/>
            <person name="Gross H."/>
        </authorList>
    </citation>
    <scope>NUCLEOTIDE SEQUENCE [LARGE SCALE GENOMIC DNA]</scope>
    <source>
        <strain evidence="5 6">DSM 17513</strain>
    </source>
</reference>
<dbReference type="Proteomes" id="UP000431684">
    <property type="component" value="Unassembled WGS sequence"/>
</dbReference>
<dbReference type="GO" id="GO:0009279">
    <property type="term" value="C:cell outer membrane"/>
    <property type="evidence" value="ECO:0007669"/>
    <property type="project" value="UniProtKB-SubCell"/>
</dbReference>
<proteinExistence type="predicted"/>
<keyword evidence="3" id="KW-0998">Cell outer membrane</keyword>
<dbReference type="InterPro" id="IPR018759">
    <property type="entry name" value="BBP2_2"/>
</dbReference>
<sequence length="402" mass="44376">MLSSSAFIRCRLLPVACAAALYCGAASAEISDTIHPFVAIGYTYDDNLLRLAEEASAFTQMSDRMTQSQAGIIVDRPFGRQRLTATAKISRVTFDHYDQFDYNGKDFKADLAWEVGNRLSGNVGGNYVETLTPFSDYNTSQRNLRTSRRAYLNGAWKLHPRWQVRAGYARNKYEYELVVQRVNNRTEDAAEAGVDYLAPSGSRVGLVARQLKGEYLNPRTIGGVTLDSNYTQDELKANINWRFSGVTNIQVLAGYAKRKYERTSSRDASGANGRATVVWAPLGKVKFTADLWREFAAVESLVVSNSLNKGGSLGAAWDISAKVQATANVRHETREFEQLSTSTFTGETRDKLNSVQLGLSYAPTLRSQLGVTAFRENRNGSPLAGTSDYRANGISINASVQF</sequence>
<dbReference type="SUPFAM" id="SSF56935">
    <property type="entry name" value="Porins"/>
    <property type="match status" value="1"/>
</dbReference>
<keyword evidence="4" id="KW-0732">Signal</keyword>
<protein>
    <submittedName>
        <fullName evidence="5">Outer membrane beta-barrel protein</fullName>
    </submittedName>
</protein>
<name>A0A6I3XHD9_9BURK</name>
<keyword evidence="2" id="KW-0472">Membrane</keyword>